<dbReference type="GO" id="GO:0008195">
    <property type="term" value="F:phosphatidate phosphatase activity"/>
    <property type="evidence" value="ECO:0007669"/>
    <property type="project" value="UniProtKB-EC"/>
</dbReference>
<evidence type="ECO:0000256" key="3">
    <source>
        <dbReference type="ARBA" id="ARBA00022692"/>
    </source>
</evidence>
<evidence type="ECO:0000256" key="4">
    <source>
        <dbReference type="ARBA" id="ARBA00022989"/>
    </source>
</evidence>
<evidence type="ECO:0000259" key="7">
    <source>
        <dbReference type="SMART" id="SM00014"/>
    </source>
</evidence>
<feature type="transmembrane region" description="Helical" evidence="6">
    <location>
        <begin position="55"/>
        <end position="76"/>
    </location>
</feature>
<feature type="transmembrane region" description="Helical" evidence="6">
    <location>
        <begin position="195"/>
        <end position="219"/>
    </location>
</feature>
<comment type="caution">
    <text evidence="8">The sequence shown here is derived from an EMBL/GenBank/DDBJ whole genome shotgun (WGS) entry which is preliminary data.</text>
</comment>
<feature type="transmembrane region" description="Helical" evidence="6">
    <location>
        <begin position="12"/>
        <end position="29"/>
    </location>
</feature>
<keyword evidence="8" id="KW-0378">Hydrolase</keyword>
<dbReference type="PANTHER" id="PTHR10165">
    <property type="entry name" value="LIPID PHOSPHATE PHOSPHATASE"/>
    <property type="match status" value="1"/>
</dbReference>
<dbReference type="InterPro" id="IPR043216">
    <property type="entry name" value="PAP-like"/>
</dbReference>
<evidence type="ECO:0000256" key="1">
    <source>
        <dbReference type="ARBA" id="ARBA00004141"/>
    </source>
</evidence>
<evidence type="ECO:0000256" key="2">
    <source>
        <dbReference type="ARBA" id="ARBA00008816"/>
    </source>
</evidence>
<dbReference type="GO" id="GO:0006644">
    <property type="term" value="P:phospholipid metabolic process"/>
    <property type="evidence" value="ECO:0007669"/>
    <property type="project" value="UniProtKB-UniPathway"/>
</dbReference>
<feature type="transmembrane region" description="Helical" evidence="6">
    <location>
        <begin position="298"/>
        <end position="320"/>
    </location>
</feature>
<dbReference type="GO" id="GO:0007165">
    <property type="term" value="P:signal transduction"/>
    <property type="evidence" value="ECO:0007669"/>
    <property type="project" value="TreeGrafter"/>
</dbReference>
<dbReference type="Proteomes" id="UP000597762">
    <property type="component" value="Unassembled WGS sequence"/>
</dbReference>
<evidence type="ECO:0000313" key="9">
    <source>
        <dbReference type="Proteomes" id="UP000597762"/>
    </source>
</evidence>
<dbReference type="Pfam" id="PF01569">
    <property type="entry name" value="PAP2"/>
    <property type="match status" value="1"/>
</dbReference>
<feature type="transmembrane region" description="Helical" evidence="6">
    <location>
        <begin position="254"/>
        <end position="286"/>
    </location>
</feature>
<evidence type="ECO:0000256" key="5">
    <source>
        <dbReference type="ARBA" id="ARBA00023136"/>
    </source>
</evidence>
<dbReference type="GO" id="GO:0046839">
    <property type="term" value="P:phospholipid dephosphorylation"/>
    <property type="evidence" value="ECO:0007669"/>
    <property type="project" value="TreeGrafter"/>
</dbReference>
<keyword evidence="4 6" id="KW-1133">Transmembrane helix</keyword>
<dbReference type="PANTHER" id="PTHR10165:SF103">
    <property type="entry name" value="PHOSPHOLIPID PHOSPHATASE HOMOLOG 1.2 HOMOLOG"/>
    <property type="match status" value="1"/>
</dbReference>
<dbReference type="InterPro" id="IPR000326">
    <property type="entry name" value="PAP2/HPO"/>
</dbReference>
<proteinExistence type="inferred from homology"/>
<feature type="transmembrane region" description="Helical" evidence="6">
    <location>
        <begin position="136"/>
        <end position="157"/>
    </location>
</feature>
<reference evidence="8" key="1">
    <citation type="submission" date="2021-01" db="EMBL/GenBank/DDBJ databases">
        <authorList>
            <person name="Li R."/>
            <person name="Bekaert M."/>
        </authorList>
    </citation>
    <scope>NUCLEOTIDE SEQUENCE</scope>
    <source>
        <strain evidence="8">Farmed</strain>
    </source>
</reference>
<comment type="similarity">
    <text evidence="2">Belongs to the PA-phosphatase related phosphoesterase family.</text>
</comment>
<keyword evidence="5 6" id="KW-0472">Membrane</keyword>
<accession>A0A812C7U9</accession>
<dbReference type="UniPathway" id="UPA00085"/>
<evidence type="ECO:0000313" key="8">
    <source>
        <dbReference type="EMBL" id="CAE1258197.1"/>
    </source>
</evidence>
<gene>
    <name evidence="8" type="ORF">SPHA_31118</name>
</gene>
<feature type="transmembrane region" description="Helical" evidence="6">
    <location>
        <begin position="326"/>
        <end position="349"/>
    </location>
</feature>
<dbReference type="SMART" id="SM00014">
    <property type="entry name" value="acidPPc"/>
    <property type="match status" value="1"/>
</dbReference>
<protein>
    <submittedName>
        <fullName evidence="8">PLPP1_2_3</fullName>
        <ecNumber evidence="8">3.1.3.4</ecNumber>
    </submittedName>
</protein>
<name>A0A812C7U9_ACAPH</name>
<feature type="transmembrane region" description="Helical" evidence="6">
    <location>
        <begin position="169"/>
        <end position="189"/>
    </location>
</feature>
<evidence type="ECO:0000256" key="6">
    <source>
        <dbReference type="SAM" id="Phobius"/>
    </source>
</evidence>
<dbReference type="AlphaFoldDB" id="A0A812C7U9"/>
<feature type="domain" description="Phosphatidic acid phosphatase type 2/haloperoxidase" evidence="7">
    <location>
        <begin position="63"/>
        <end position="202"/>
    </location>
</feature>
<dbReference type="EMBL" id="CAHIKZ030001266">
    <property type="protein sequence ID" value="CAE1258197.1"/>
    <property type="molecule type" value="Genomic_DNA"/>
</dbReference>
<dbReference type="EC" id="3.1.3.4" evidence="8"/>
<keyword evidence="3 6" id="KW-0812">Transmembrane</keyword>
<dbReference type="InterPro" id="IPR036938">
    <property type="entry name" value="PAP2/HPO_sf"/>
</dbReference>
<organism evidence="8 9">
    <name type="scientific">Acanthosepion pharaonis</name>
    <name type="common">Pharaoh cuttlefish</name>
    <name type="synonym">Sepia pharaonis</name>
    <dbReference type="NCBI Taxonomy" id="158019"/>
    <lineage>
        <taxon>Eukaryota</taxon>
        <taxon>Metazoa</taxon>
        <taxon>Spiralia</taxon>
        <taxon>Lophotrochozoa</taxon>
        <taxon>Mollusca</taxon>
        <taxon>Cephalopoda</taxon>
        <taxon>Coleoidea</taxon>
        <taxon>Decapodiformes</taxon>
        <taxon>Sepiida</taxon>
        <taxon>Sepiina</taxon>
        <taxon>Sepiidae</taxon>
        <taxon>Acanthosepion</taxon>
    </lineage>
</organism>
<keyword evidence="9" id="KW-1185">Reference proteome</keyword>
<dbReference type="GO" id="GO:0005886">
    <property type="term" value="C:plasma membrane"/>
    <property type="evidence" value="ECO:0007669"/>
    <property type="project" value="TreeGrafter"/>
</dbReference>
<dbReference type="SUPFAM" id="SSF48317">
    <property type="entry name" value="Acid phosphatase/Vanadium-dependent haloperoxidase"/>
    <property type="match status" value="1"/>
</dbReference>
<feature type="transmembrane region" description="Helical" evidence="6">
    <location>
        <begin position="226"/>
        <end position="248"/>
    </location>
</feature>
<sequence>MYPYHESTISTALVTAVGLLVPIFFMTVCEKFSTRQPKCEYVCVIGSKKKYVPPWIGRLYSTVGIFVFGAVVTKLLTDVAKYTVGRLRPHFLDVCKPDVSTYNCSQGYITKFTCTGTNKELIEDARLSFLSGHSSFAMYSMLYLASSFFLIFFPSFFLNSFFLISASFILHLTIYVVYFPSFCFILSSASFYHSFVYFFFFFFFHPPFFVAHLSLLLLFNCFYFPLFLSFFLSVLFFFCFCFCFFGGVGRGSTFILFHSFFCFFFTILFFFFLSFFFLPSTIFFFFCRTCGVSFHFHFLISFSFILHSFLLFLSFFFLLLDFLHLTTYYLSTFFPFIFFLLIIHSFVFYHLLYCRTKFLAFFSFFASCSVYLFSPQNRIPILFVPLLKLVCYNGIQFPDRQRVK</sequence>
<comment type="subcellular location">
    <subcellularLocation>
        <location evidence="1">Membrane</location>
        <topology evidence="1">Multi-pass membrane protein</topology>
    </subcellularLocation>
</comment>
<dbReference type="OrthoDB" id="8907274at2759"/>
<dbReference type="Gene3D" id="1.20.144.10">
    <property type="entry name" value="Phosphatidic acid phosphatase type 2/haloperoxidase"/>
    <property type="match status" value="1"/>
</dbReference>